<proteinExistence type="predicted"/>
<dbReference type="Proteomes" id="UP001328107">
    <property type="component" value="Unassembled WGS sequence"/>
</dbReference>
<reference evidence="3" key="1">
    <citation type="submission" date="2022-10" db="EMBL/GenBank/DDBJ databases">
        <title>Genome assembly of Pristionchus species.</title>
        <authorList>
            <person name="Yoshida K."/>
            <person name="Sommer R.J."/>
        </authorList>
    </citation>
    <scope>NUCLEOTIDE SEQUENCE [LARGE SCALE GENOMIC DNA]</scope>
    <source>
        <strain evidence="3">RS5460</strain>
    </source>
</reference>
<keyword evidence="1" id="KW-0812">Transmembrane</keyword>
<name>A0AAN4ZNT6_9BILA</name>
<organism evidence="2 3">
    <name type="scientific">Pristionchus mayeri</name>
    <dbReference type="NCBI Taxonomy" id="1317129"/>
    <lineage>
        <taxon>Eukaryota</taxon>
        <taxon>Metazoa</taxon>
        <taxon>Ecdysozoa</taxon>
        <taxon>Nematoda</taxon>
        <taxon>Chromadorea</taxon>
        <taxon>Rhabditida</taxon>
        <taxon>Rhabditina</taxon>
        <taxon>Diplogasteromorpha</taxon>
        <taxon>Diplogasteroidea</taxon>
        <taxon>Neodiplogasteridae</taxon>
        <taxon>Pristionchus</taxon>
    </lineage>
</organism>
<protein>
    <submittedName>
        <fullName evidence="2">Uncharacterized protein</fullName>
    </submittedName>
</protein>
<keyword evidence="3" id="KW-1185">Reference proteome</keyword>
<keyword evidence="1" id="KW-0472">Membrane</keyword>
<evidence type="ECO:0000256" key="1">
    <source>
        <dbReference type="SAM" id="Phobius"/>
    </source>
</evidence>
<gene>
    <name evidence="2" type="ORF">PMAYCL1PPCAC_10590</name>
</gene>
<comment type="caution">
    <text evidence="2">The sequence shown here is derived from an EMBL/GenBank/DDBJ whole genome shotgun (WGS) entry which is preliminary data.</text>
</comment>
<feature type="transmembrane region" description="Helical" evidence="1">
    <location>
        <begin position="64"/>
        <end position="84"/>
    </location>
</feature>
<accession>A0AAN4ZNT6</accession>
<dbReference type="EMBL" id="BTRK01000003">
    <property type="protein sequence ID" value="GMR40395.1"/>
    <property type="molecule type" value="Genomic_DNA"/>
</dbReference>
<evidence type="ECO:0000313" key="3">
    <source>
        <dbReference type="Proteomes" id="UP001328107"/>
    </source>
</evidence>
<keyword evidence="1" id="KW-1133">Transmembrane helix</keyword>
<dbReference type="AlphaFoldDB" id="A0AAN4ZNT6"/>
<sequence length="122" mass="13151">FRFPTCRLFPGCRNIVPSLRDSIYLLSYINFHRITNTINPKQHDNTRIMPITIVIMTHAGRNGFLIAAEVVAGIVLVSVAILPIDAGVVGSCLGQLKEASVIVDSVTVSDCSVLSSGVEVVQ</sequence>
<evidence type="ECO:0000313" key="2">
    <source>
        <dbReference type="EMBL" id="GMR40395.1"/>
    </source>
</evidence>
<feature type="non-terminal residue" evidence="2">
    <location>
        <position position="1"/>
    </location>
</feature>